<dbReference type="Proteomes" id="UP000007744">
    <property type="component" value="Segment"/>
</dbReference>
<feature type="transmembrane region" description="Helical" evidence="1">
    <location>
        <begin position="147"/>
        <end position="169"/>
    </location>
</feature>
<keyword evidence="1" id="KW-0472">Membrane</keyword>
<dbReference type="GeneID" id="11605134"/>
<feature type="transmembrane region" description="Helical" evidence="1">
    <location>
        <begin position="336"/>
        <end position="355"/>
    </location>
</feature>
<feature type="transmembrane region" description="Helical" evidence="1">
    <location>
        <begin position="215"/>
        <end position="234"/>
    </location>
</feature>
<evidence type="ECO:0000256" key="1">
    <source>
        <dbReference type="SAM" id="Phobius"/>
    </source>
</evidence>
<dbReference type="EMBL" id="HQ711985">
    <property type="protein sequence ID" value="AEX55899.1"/>
    <property type="molecule type" value="Genomic_DNA"/>
</dbReference>
<dbReference type="PANTHER" id="PTHR23028">
    <property type="entry name" value="ACETYLTRANSFERASE"/>
    <property type="match status" value="1"/>
</dbReference>
<feature type="transmembrane region" description="Helical" evidence="1">
    <location>
        <begin position="87"/>
        <end position="105"/>
    </location>
</feature>
<evidence type="ECO:0000313" key="4">
    <source>
        <dbReference type="EMBL" id="AEX55899.1"/>
    </source>
</evidence>
<dbReference type="InterPro" id="IPR002656">
    <property type="entry name" value="Acyl_transf_3_dom"/>
</dbReference>
<reference evidence="4 5" key="1">
    <citation type="submission" date="2010-12" db="EMBL/GenBank/DDBJ databases">
        <authorList>
            <person name="Kropinski A.M."/>
            <person name="Krylov V."/>
            <person name="Pleteneva E."/>
            <person name="Shaburova O."/>
            <person name="Bourkaltseva M."/>
            <person name="Krylov S.V."/>
            <person name="Miroshnikov K."/>
        </authorList>
    </citation>
    <scope>NUCLEOTIDE SEQUENCE [LARGE SCALE GENOMIC DNA]</scope>
</reference>
<dbReference type="KEGG" id="vg:11605134"/>
<organism evidence="4 5">
    <name type="scientific">Pseudomonas phage PMG1</name>
    <dbReference type="NCBI Taxonomy" id="2992927"/>
    <lineage>
        <taxon>Viruses</taxon>
        <taxon>Duplodnaviria</taxon>
        <taxon>Heunggongvirae</taxon>
        <taxon>Uroviricota</taxon>
        <taxon>Caudoviricetes</taxon>
        <taxon>Detrevirus</taxon>
        <taxon>Detrevirus PMG1</taxon>
    </lineage>
</organism>
<dbReference type="GO" id="GO:0000271">
    <property type="term" value="P:polysaccharide biosynthetic process"/>
    <property type="evidence" value="ECO:0007669"/>
    <property type="project" value="TreeGrafter"/>
</dbReference>
<gene>
    <name evidence="4" type="ORF">PMG1_00028</name>
</gene>
<keyword evidence="1" id="KW-1133">Transmembrane helix</keyword>
<feature type="transmembrane region" description="Helical" evidence="1">
    <location>
        <begin position="376"/>
        <end position="393"/>
    </location>
</feature>
<dbReference type="GO" id="GO:0016020">
    <property type="term" value="C:membrane"/>
    <property type="evidence" value="ECO:0007669"/>
    <property type="project" value="TreeGrafter"/>
</dbReference>
<keyword evidence="5" id="KW-1185">Reference proteome</keyword>
<evidence type="ECO:0000259" key="3">
    <source>
        <dbReference type="Pfam" id="PF19040"/>
    </source>
</evidence>
<name>H2BDD2_9CAUD</name>
<feature type="domain" description="SGNH" evidence="3">
    <location>
        <begin position="429"/>
        <end position="662"/>
    </location>
</feature>
<dbReference type="OrthoDB" id="16081at10239"/>
<accession>H2BDD2</accession>
<proteinExistence type="predicted"/>
<feature type="transmembrane region" description="Helical" evidence="1">
    <location>
        <begin position="298"/>
        <end position="316"/>
    </location>
</feature>
<keyword evidence="1" id="KW-0812">Transmembrane</keyword>
<feature type="transmembrane region" description="Helical" evidence="1">
    <location>
        <begin position="181"/>
        <end position="203"/>
    </location>
</feature>
<evidence type="ECO:0000259" key="2">
    <source>
        <dbReference type="Pfam" id="PF01757"/>
    </source>
</evidence>
<dbReference type="GO" id="GO:0016747">
    <property type="term" value="F:acyltransferase activity, transferring groups other than amino-acyl groups"/>
    <property type="evidence" value="ECO:0007669"/>
    <property type="project" value="InterPro"/>
</dbReference>
<feature type="transmembrane region" description="Helical" evidence="1">
    <location>
        <begin position="241"/>
        <end position="261"/>
    </location>
</feature>
<evidence type="ECO:0000313" key="5">
    <source>
        <dbReference type="Proteomes" id="UP000007744"/>
    </source>
</evidence>
<dbReference type="InterPro" id="IPR043968">
    <property type="entry name" value="SGNH"/>
</dbReference>
<dbReference type="RefSeq" id="YP_005098231.1">
    <property type="nucleotide sequence ID" value="NC_016765.1"/>
</dbReference>
<dbReference type="PANTHER" id="PTHR23028:SF53">
    <property type="entry name" value="ACYL_TRANSF_3 DOMAIN-CONTAINING PROTEIN"/>
    <property type="match status" value="1"/>
</dbReference>
<sequence>MGMNVNSGIRISSGYKPFIDGLRALSILAVVLYHAGVPMVYGGFVGVDIFFVISGFLIVTHIVSSIQDDRFLFGEFWARRALRILPPYLLVLFVCSAIAPFILVLPREINEFGDQVIYSALMLVNHYFLGQQGYFDGLSETKPLLHLWSLSVEEQFYIVAPVVIFLLYVSTSRLGQRKASVISVFSVLCVFAVSLYGCIALSGDGAGKNYSFFLMPLRAWEFIAGGAIAFAVPFAQRLGRLALEIIAIAGVVMLFYAIFFFNGKSPYPAGKALVPVIGAALIILCGVSNHKILVSRILSFRVFVMIGLVSYAWYLWHWPLLTFGRIYSFGHKSIALDLSMVAIAFVLACITYVYVDKKVLNWRKSLKHGASWKHSAYAVAFCIPALVSGVYISKYMSVSVGNGFTEAQIPRPPSSAGNCNLHLAESPSKCLSIASGKEIGLLVGDSHADAAYRGIARHASLSNSVIATLSSGGCAAIFNVRINNPDVAMRERCENGRENAIRMLKDINPKYAVLFSSWSIYSGRGYYSLGGVGPQTPLSDVKRGFVSKVGETIDFLKSIGVERVLIIGPVPIFKTSAPNCVIRSLHYRISPDKNCSVSRDEVEKSRKDVVLWLKEAADDRSGVKFIDPINAFCDESKCRSYGDEGVLYTDTNHISDAGLERIYNNSKSDFDWLTNSDMRSVGLNGSR</sequence>
<dbReference type="Pfam" id="PF01757">
    <property type="entry name" value="Acyl_transf_3"/>
    <property type="match status" value="1"/>
</dbReference>
<feature type="domain" description="Acyltransferase 3" evidence="2">
    <location>
        <begin position="18"/>
        <end position="352"/>
    </location>
</feature>
<dbReference type="InterPro" id="IPR050879">
    <property type="entry name" value="Acyltransferase_3"/>
</dbReference>
<dbReference type="Pfam" id="PF19040">
    <property type="entry name" value="SGNH"/>
    <property type="match status" value="1"/>
</dbReference>
<feature type="transmembrane region" description="Helical" evidence="1">
    <location>
        <begin position="267"/>
        <end position="286"/>
    </location>
</feature>
<feature type="transmembrane region" description="Helical" evidence="1">
    <location>
        <begin position="47"/>
        <end position="66"/>
    </location>
</feature>
<protein>
    <submittedName>
        <fullName evidence="4">O-polysaccharide acetyltransferase protein</fullName>
    </submittedName>
</protein>